<organism evidence="7 8">
    <name type="scientific">Acinetobacter vivianii</name>
    <dbReference type="NCBI Taxonomy" id="1776742"/>
    <lineage>
        <taxon>Bacteria</taxon>
        <taxon>Pseudomonadati</taxon>
        <taxon>Pseudomonadota</taxon>
        <taxon>Gammaproteobacteria</taxon>
        <taxon>Moraxellales</taxon>
        <taxon>Moraxellaceae</taxon>
        <taxon>Acinetobacter</taxon>
    </lineage>
</organism>
<feature type="signal peptide" evidence="5">
    <location>
        <begin position="1"/>
        <end position="21"/>
    </location>
</feature>
<evidence type="ECO:0000256" key="3">
    <source>
        <dbReference type="ARBA" id="ARBA00022729"/>
    </source>
</evidence>
<evidence type="ECO:0000256" key="2">
    <source>
        <dbReference type="ARBA" id="ARBA00006671"/>
    </source>
</evidence>
<gene>
    <name evidence="7" type="ORF">LF296_05310</name>
</gene>
<dbReference type="Gene3D" id="2.60.40.1090">
    <property type="entry name" value="Fimbrial-type adhesion domain"/>
    <property type="match status" value="1"/>
</dbReference>
<keyword evidence="3 5" id="KW-0732">Signal</keyword>
<dbReference type="GO" id="GO:0043709">
    <property type="term" value="P:cell adhesion involved in single-species biofilm formation"/>
    <property type="evidence" value="ECO:0007669"/>
    <property type="project" value="TreeGrafter"/>
</dbReference>
<dbReference type="RefSeq" id="WP_123775017.1">
    <property type="nucleotide sequence ID" value="NZ_CP085083.1"/>
</dbReference>
<feature type="chain" id="PRO_5042545149" evidence="5">
    <location>
        <begin position="22"/>
        <end position="172"/>
    </location>
</feature>
<feature type="domain" description="Fimbrial-type adhesion" evidence="6">
    <location>
        <begin position="25"/>
        <end position="171"/>
    </location>
</feature>
<evidence type="ECO:0000256" key="1">
    <source>
        <dbReference type="ARBA" id="ARBA00004561"/>
    </source>
</evidence>
<dbReference type="Pfam" id="PF00419">
    <property type="entry name" value="Fimbrial"/>
    <property type="match status" value="1"/>
</dbReference>
<dbReference type="AlphaFoldDB" id="A0AAJ6NL46"/>
<evidence type="ECO:0000313" key="8">
    <source>
        <dbReference type="Proteomes" id="UP001199528"/>
    </source>
</evidence>
<name>A0AAJ6NL46_9GAMM</name>
<protein>
    <submittedName>
        <fullName evidence="7">Fimbrial protein</fullName>
    </submittedName>
</protein>
<dbReference type="InterPro" id="IPR000259">
    <property type="entry name" value="Adhesion_dom_fimbrial"/>
</dbReference>
<dbReference type="GO" id="GO:0009289">
    <property type="term" value="C:pilus"/>
    <property type="evidence" value="ECO:0007669"/>
    <property type="project" value="UniProtKB-SubCell"/>
</dbReference>
<accession>A0AAJ6NL46</accession>
<dbReference type="InterPro" id="IPR050263">
    <property type="entry name" value="Bact_Fimbrial_Adh_Pro"/>
</dbReference>
<dbReference type="InterPro" id="IPR008966">
    <property type="entry name" value="Adhesion_dom_sf"/>
</dbReference>
<dbReference type="PANTHER" id="PTHR33420">
    <property type="entry name" value="FIMBRIAL SUBUNIT ELFA-RELATED"/>
    <property type="match status" value="1"/>
</dbReference>
<comment type="similarity">
    <text evidence="2">Belongs to the fimbrial protein family.</text>
</comment>
<sequence length="172" mass="16930">MKIKFLTMALITLGTANLTVAAETITFVGTIEANTCTVDVGGTASPTVTLPTVGTGDLNASGDTAGATSFTVNLSGCSTIADDVAVRFAAHNPEGTNLGINTSSTASNVAVQLLNGNAGGNPIVFSGGIGVSEQTTTSGGTATVPLTAQYYATGATTAGSVTAVADYEVVYP</sequence>
<dbReference type="Proteomes" id="UP001199528">
    <property type="component" value="Chromosome"/>
</dbReference>
<evidence type="ECO:0000256" key="5">
    <source>
        <dbReference type="SAM" id="SignalP"/>
    </source>
</evidence>
<evidence type="ECO:0000256" key="4">
    <source>
        <dbReference type="ARBA" id="ARBA00023263"/>
    </source>
</evidence>
<dbReference type="InterPro" id="IPR036937">
    <property type="entry name" value="Adhesion_dom_fimbrial_sf"/>
</dbReference>
<proteinExistence type="inferred from homology"/>
<comment type="subcellular location">
    <subcellularLocation>
        <location evidence="1">Fimbrium</location>
    </subcellularLocation>
</comment>
<reference evidence="7" key="1">
    <citation type="journal article" date="2022" name="Front Environ Sci">
        <title>Complete genome sequence analysis of a novel alkane-degrading bacterial strain, Acinetobacter vivianii KJ-1, and its diesel degradation ability.</title>
        <authorList>
            <person name="Zhang Y."/>
            <person name="Song F."/>
            <person name="Wang J."/>
            <person name="Zhao Q."/>
            <person name="Zheng L."/>
            <person name="Wang Z."/>
            <person name="Zhang X."/>
            <person name="Gao Y."/>
            <person name="Chen G."/>
            <person name="Huang Y."/>
        </authorList>
    </citation>
    <scope>NUCLEOTIDE SEQUENCE</scope>
    <source>
        <strain evidence="7">KJ-1</strain>
    </source>
</reference>
<keyword evidence="4" id="KW-0281">Fimbrium</keyword>
<reference evidence="7" key="2">
    <citation type="submission" date="2023-02" db="EMBL/GenBank/DDBJ databases">
        <authorList>
            <person name="Huang Y."/>
            <person name="Zhang Y."/>
            <person name="Zhang T."/>
            <person name="Wang J."/>
        </authorList>
    </citation>
    <scope>NUCLEOTIDE SEQUENCE</scope>
    <source>
        <strain evidence="7">KJ-1</strain>
    </source>
</reference>
<dbReference type="SUPFAM" id="SSF49401">
    <property type="entry name" value="Bacterial adhesins"/>
    <property type="match status" value="1"/>
</dbReference>
<dbReference type="KEGG" id="aviv:LF296_05310"/>
<evidence type="ECO:0000259" key="6">
    <source>
        <dbReference type="Pfam" id="PF00419"/>
    </source>
</evidence>
<dbReference type="EMBL" id="CP085083">
    <property type="protein sequence ID" value="WDZ52197.1"/>
    <property type="molecule type" value="Genomic_DNA"/>
</dbReference>
<evidence type="ECO:0000313" key="7">
    <source>
        <dbReference type="EMBL" id="WDZ52197.1"/>
    </source>
</evidence>
<dbReference type="PANTHER" id="PTHR33420:SF3">
    <property type="entry name" value="FIMBRIAL SUBUNIT ELFA"/>
    <property type="match status" value="1"/>
</dbReference>